<evidence type="ECO:0000256" key="2">
    <source>
        <dbReference type="RuleBase" id="RU003707"/>
    </source>
</evidence>
<dbReference type="AlphaFoldDB" id="A0A9W6L079"/>
<dbReference type="Proteomes" id="UP001143463">
    <property type="component" value="Unassembled WGS sequence"/>
</dbReference>
<gene>
    <name evidence="3" type="ORF">GCM10017577_09260</name>
</gene>
<dbReference type="InterPro" id="IPR014748">
    <property type="entry name" value="Enoyl-CoA_hydra_C"/>
</dbReference>
<keyword evidence="4" id="KW-1185">Reference proteome</keyword>
<dbReference type="PANTHER" id="PTHR42964:SF1">
    <property type="entry name" value="POLYKETIDE BIOSYNTHESIS ENOYL-COA HYDRATASE PKSH-RELATED"/>
    <property type="match status" value="1"/>
</dbReference>
<dbReference type="InterPro" id="IPR001753">
    <property type="entry name" value="Enoyl-CoA_hydra/iso"/>
</dbReference>
<proteinExistence type="inferred from homology"/>
<comment type="caution">
    <text evidence="3">The sequence shown here is derived from an EMBL/GenBank/DDBJ whole genome shotgun (WGS) entry which is preliminary data.</text>
</comment>
<dbReference type="CDD" id="cd06558">
    <property type="entry name" value="crotonase-like"/>
    <property type="match status" value="1"/>
</dbReference>
<accession>A0A9W6L079</accession>
<dbReference type="Gene3D" id="3.90.226.10">
    <property type="entry name" value="2-enoyl-CoA Hydratase, Chain A, domain 1"/>
    <property type="match status" value="1"/>
</dbReference>
<dbReference type="PROSITE" id="PS00166">
    <property type="entry name" value="ENOYL_COA_HYDRATASE"/>
    <property type="match status" value="1"/>
</dbReference>
<name>A0A9W6L079_9PSEU</name>
<dbReference type="InterPro" id="IPR029045">
    <property type="entry name" value="ClpP/crotonase-like_dom_sf"/>
</dbReference>
<dbReference type="Pfam" id="PF00378">
    <property type="entry name" value="ECH_1"/>
    <property type="match status" value="1"/>
</dbReference>
<evidence type="ECO:0000256" key="1">
    <source>
        <dbReference type="ARBA" id="ARBA00005254"/>
    </source>
</evidence>
<dbReference type="InterPro" id="IPR051683">
    <property type="entry name" value="Enoyl-CoA_Hydratase/Isomerase"/>
</dbReference>
<reference evidence="3" key="1">
    <citation type="journal article" date="2014" name="Int. J. Syst. Evol. Microbiol.">
        <title>Complete genome sequence of Corynebacterium casei LMG S-19264T (=DSM 44701T), isolated from a smear-ripened cheese.</title>
        <authorList>
            <consortium name="US DOE Joint Genome Institute (JGI-PGF)"/>
            <person name="Walter F."/>
            <person name="Albersmeier A."/>
            <person name="Kalinowski J."/>
            <person name="Ruckert C."/>
        </authorList>
    </citation>
    <scope>NUCLEOTIDE SEQUENCE</scope>
    <source>
        <strain evidence="3">VKM Ac-1069</strain>
    </source>
</reference>
<dbReference type="InterPro" id="IPR018376">
    <property type="entry name" value="Enoyl-CoA_hyd/isom_CS"/>
</dbReference>
<dbReference type="RefSeq" id="WP_037043774.1">
    <property type="nucleotide sequence ID" value="NZ_BAAAUZ010000011.1"/>
</dbReference>
<dbReference type="GO" id="GO:0003824">
    <property type="term" value="F:catalytic activity"/>
    <property type="evidence" value="ECO:0007669"/>
    <property type="project" value="InterPro"/>
</dbReference>
<protein>
    <submittedName>
        <fullName evidence="3">Enoyl-CoA hydratase</fullName>
    </submittedName>
</protein>
<reference evidence="3" key="2">
    <citation type="submission" date="2023-01" db="EMBL/GenBank/DDBJ databases">
        <authorList>
            <person name="Sun Q."/>
            <person name="Evtushenko L."/>
        </authorList>
    </citation>
    <scope>NUCLEOTIDE SEQUENCE</scope>
    <source>
        <strain evidence="3">VKM Ac-1069</strain>
    </source>
</reference>
<evidence type="ECO:0000313" key="4">
    <source>
        <dbReference type="Proteomes" id="UP001143463"/>
    </source>
</evidence>
<organism evidence="3 4">
    <name type="scientific">Pseudonocardia halophobica</name>
    <dbReference type="NCBI Taxonomy" id="29401"/>
    <lineage>
        <taxon>Bacteria</taxon>
        <taxon>Bacillati</taxon>
        <taxon>Actinomycetota</taxon>
        <taxon>Actinomycetes</taxon>
        <taxon>Pseudonocardiales</taxon>
        <taxon>Pseudonocardiaceae</taxon>
        <taxon>Pseudonocardia</taxon>
    </lineage>
</organism>
<sequence length="263" mass="28086">MSETFTYVLLERRDGASFVTINRPEQRNALNNVVLAELGRAVDIAAADPETACIVITGAGDKAFCAGGDLKEMGAPNDLLAEHQGRGALAAFFGKLWAAGKPTIARVDGYCLAGGFGVALACDLVVASDRSTFGAPEVKVGLWPYMISLPLIRSMPPKQALKLMMTGERVDARRGAEIGFLTDVVPADQLDKQVAEYVRAFRSVSPQAIALGRSSFYQIVDHEPQARLALLHANLGVALTMPDAAEGLAAFAEKRSPRWAAEK</sequence>
<dbReference type="PANTHER" id="PTHR42964">
    <property type="entry name" value="ENOYL-COA HYDRATASE"/>
    <property type="match status" value="1"/>
</dbReference>
<dbReference type="EMBL" id="BSFQ01000003">
    <property type="protein sequence ID" value="GLL09786.1"/>
    <property type="molecule type" value="Genomic_DNA"/>
</dbReference>
<dbReference type="Gene3D" id="1.10.12.10">
    <property type="entry name" value="Lyase 2-enoyl-coa Hydratase, Chain A, domain 2"/>
    <property type="match status" value="1"/>
</dbReference>
<comment type="similarity">
    <text evidence="1 2">Belongs to the enoyl-CoA hydratase/isomerase family.</text>
</comment>
<evidence type="ECO:0000313" key="3">
    <source>
        <dbReference type="EMBL" id="GLL09786.1"/>
    </source>
</evidence>
<dbReference type="SUPFAM" id="SSF52096">
    <property type="entry name" value="ClpP/crotonase"/>
    <property type="match status" value="1"/>
</dbReference>